<dbReference type="Gene3D" id="3.40.50.720">
    <property type="entry name" value="NAD(P)-binding Rossmann-like Domain"/>
    <property type="match status" value="1"/>
</dbReference>
<name>A0A0F7ZXP0_9HYPO</name>
<feature type="domain" description="NAD(P)-binding" evidence="4">
    <location>
        <begin position="12"/>
        <end position="193"/>
    </location>
</feature>
<keyword evidence="6" id="KW-1185">Reference proteome</keyword>
<gene>
    <name evidence="5" type="ORF">HIM_09557</name>
</gene>
<dbReference type="Pfam" id="PF13460">
    <property type="entry name" value="NAD_binding_10"/>
    <property type="match status" value="1"/>
</dbReference>
<dbReference type="EMBL" id="KQ030590">
    <property type="protein sequence ID" value="KJZ71057.1"/>
    <property type="molecule type" value="Genomic_DNA"/>
</dbReference>
<comment type="similarity">
    <text evidence="1">Belongs to the NmrA-type oxidoreductase family. Isoflavone reductase subfamily.</text>
</comment>
<evidence type="ECO:0000256" key="3">
    <source>
        <dbReference type="ARBA" id="ARBA00023002"/>
    </source>
</evidence>
<dbReference type="InterPro" id="IPR016040">
    <property type="entry name" value="NAD(P)-bd_dom"/>
</dbReference>
<dbReference type="CDD" id="cd05259">
    <property type="entry name" value="PCBER_SDR_a"/>
    <property type="match status" value="1"/>
</dbReference>
<sequence>MSSAIRYVAIAGAAGSLGSVVFGRLVESGKFQVRVLRRKGSGSTFPSGTDVVDVDFDSFDSLKGALAGQDAVVAAFGPEAFNKQPTLIDAAIAAGVQRFLPAEFGSNLNNALNRALPPFAEKVKVRDYLADKAKTTALTYTLVSNGPFLDWGLDYDFLLDVSNHKAIIVGGGETPFSTTTLQSVADAMVGVFENLEETKNRAVFIEDIQITQNKLLALAKEATPDKEWKTVSTSLDALTQRADERLAQGLFDIETFGPYILRSFLDPAHGGNYSKTDNQLLGVKGKTEKDVVEIVKHVASKK</sequence>
<dbReference type="InterPro" id="IPR045312">
    <property type="entry name" value="PCBER-like"/>
</dbReference>
<dbReference type="AlphaFoldDB" id="A0A0F7ZXP0"/>
<dbReference type="InterPro" id="IPR036291">
    <property type="entry name" value="NAD(P)-bd_dom_sf"/>
</dbReference>
<dbReference type="GO" id="GO:0016491">
    <property type="term" value="F:oxidoreductase activity"/>
    <property type="evidence" value="ECO:0007669"/>
    <property type="project" value="UniProtKB-KW"/>
</dbReference>
<evidence type="ECO:0000256" key="1">
    <source>
        <dbReference type="ARBA" id="ARBA00005725"/>
    </source>
</evidence>
<reference evidence="5 6" key="1">
    <citation type="journal article" date="2014" name="Genome Biol. Evol.">
        <title>Comparative genomics and transcriptomics analyses reveal divergent lifestyle features of nematode endoparasitic fungus Hirsutella minnesotensis.</title>
        <authorList>
            <person name="Lai Y."/>
            <person name="Liu K."/>
            <person name="Zhang X."/>
            <person name="Zhang X."/>
            <person name="Li K."/>
            <person name="Wang N."/>
            <person name="Shu C."/>
            <person name="Wu Y."/>
            <person name="Wang C."/>
            <person name="Bushley K.E."/>
            <person name="Xiang M."/>
            <person name="Liu X."/>
        </authorList>
    </citation>
    <scope>NUCLEOTIDE SEQUENCE [LARGE SCALE GENOMIC DNA]</scope>
    <source>
        <strain evidence="5 6">3608</strain>
    </source>
</reference>
<keyword evidence="2" id="KW-0521">NADP</keyword>
<evidence type="ECO:0000256" key="2">
    <source>
        <dbReference type="ARBA" id="ARBA00022857"/>
    </source>
</evidence>
<dbReference type="PANTHER" id="PTHR47706:SF1">
    <property type="entry name" value="CIPA-LIKE, PUTATIVE (AFU_ORTHOLOGUE AFUA_1G12460)-RELATED"/>
    <property type="match status" value="1"/>
</dbReference>
<dbReference type="InterPro" id="IPR051609">
    <property type="entry name" value="NmrA/Isoflavone_reductase-like"/>
</dbReference>
<evidence type="ECO:0000313" key="5">
    <source>
        <dbReference type="EMBL" id="KJZ71057.1"/>
    </source>
</evidence>
<proteinExistence type="inferred from homology"/>
<evidence type="ECO:0000313" key="6">
    <source>
        <dbReference type="Proteomes" id="UP000054481"/>
    </source>
</evidence>
<dbReference type="Gene3D" id="3.90.25.10">
    <property type="entry name" value="UDP-galactose 4-epimerase, domain 1"/>
    <property type="match status" value="1"/>
</dbReference>
<dbReference type="SUPFAM" id="SSF51735">
    <property type="entry name" value="NAD(P)-binding Rossmann-fold domains"/>
    <property type="match status" value="1"/>
</dbReference>
<dbReference type="PANTHER" id="PTHR47706">
    <property type="entry name" value="NMRA-LIKE FAMILY PROTEIN"/>
    <property type="match status" value="1"/>
</dbReference>
<accession>A0A0F7ZXP0</accession>
<keyword evidence="3" id="KW-0560">Oxidoreductase</keyword>
<dbReference type="Proteomes" id="UP000054481">
    <property type="component" value="Unassembled WGS sequence"/>
</dbReference>
<dbReference type="OrthoDB" id="9974981at2759"/>
<organism evidence="5 6">
    <name type="scientific">Hirsutella minnesotensis 3608</name>
    <dbReference type="NCBI Taxonomy" id="1043627"/>
    <lineage>
        <taxon>Eukaryota</taxon>
        <taxon>Fungi</taxon>
        <taxon>Dikarya</taxon>
        <taxon>Ascomycota</taxon>
        <taxon>Pezizomycotina</taxon>
        <taxon>Sordariomycetes</taxon>
        <taxon>Hypocreomycetidae</taxon>
        <taxon>Hypocreales</taxon>
        <taxon>Ophiocordycipitaceae</taxon>
        <taxon>Hirsutella</taxon>
    </lineage>
</organism>
<protein>
    <recommendedName>
        <fullName evidence="4">NAD(P)-binding domain-containing protein</fullName>
    </recommendedName>
</protein>
<evidence type="ECO:0000259" key="4">
    <source>
        <dbReference type="Pfam" id="PF13460"/>
    </source>
</evidence>